<gene>
    <name evidence="2" type="ORF">OM075_12155</name>
</gene>
<evidence type="ECO:0000313" key="2">
    <source>
        <dbReference type="EMBL" id="MCW3787226.1"/>
    </source>
</evidence>
<keyword evidence="1" id="KW-0472">Membrane</keyword>
<evidence type="ECO:0000313" key="3">
    <source>
        <dbReference type="Proteomes" id="UP001209229"/>
    </source>
</evidence>
<comment type="caution">
    <text evidence="2">The sequence shown here is derived from an EMBL/GenBank/DDBJ whole genome shotgun (WGS) entry which is preliminary data.</text>
</comment>
<accession>A0AAE3M4R6</accession>
<dbReference type="EMBL" id="JAPDPJ010000026">
    <property type="protein sequence ID" value="MCW3787226.1"/>
    <property type="molecule type" value="Genomic_DNA"/>
</dbReference>
<feature type="transmembrane region" description="Helical" evidence="1">
    <location>
        <begin position="5"/>
        <end position="25"/>
    </location>
</feature>
<feature type="transmembrane region" description="Helical" evidence="1">
    <location>
        <begin position="89"/>
        <end position="107"/>
    </location>
</feature>
<dbReference type="AlphaFoldDB" id="A0AAE3M4R6"/>
<proteinExistence type="predicted"/>
<sequence>MSHPILVWTGIVISIISCIIIYSAIDNAKLAVPPVKVVAISNKSSDLLNYSIPYMVSFFALDLNSINSLLSFAFFMLVLFLLTLKTHNIFVNPILALLGYSLLHVVYEKDGETNQKSCLVKGTRPKKNDICRIVDLSDNISVISELNPLV</sequence>
<feature type="transmembrane region" description="Helical" evidence="1">
    <location>
        <begin position="54"/>
        <end position="82"/>
    </location>
</feature>
<dbReference type="RefSeq" id="WP_301190791.1">
    <property type="nucleotide sequence ID" value="NZ_JAPDPJ010000026.1"/>
</dbReference>
<protein>
    <submittedName>
        <fullName evidence="2">Uncharacterized protein</fullName>
    </submittedName>
</protein>
<keyword evidence="1" id="KW-0812">Transmembrane</keyword>
<reference evidence="2" key="1">
    <citation type="submission" date="2022-10" db="EMBL/GenBank/DDBJ databases">
        <authorList>
            <person name="Yu W.X."/>
        </authorList>
    </citation>
    <scope>NUCLEOTIDE SEQUENCE</scope>
    <source>
        <strain evidence="2">AAT</strain>
    </source>
</reference>
<evidence type="ECO:0000256" key="1">
    <source>
        <dbReference type="SAM" id="Phobius"/>
    </source>
</evidence>
<keyword evidence="3" id="KW-1185">Reference proteome</keyword>
<name>A0AAE3M4R6_9BACT</name>
<keyword evidence="1" id="KW-1133">Transmembrane helix</keyword>
<dbReference type="Proteomes" id="UP001209229">
    <property type="component" value="Unassembled WGS sequence"/>
</dbReference>
<organism evidence="2 3">
    <name type="scientific">Plebeiibacterium sediminum</name>
    <dbReference type="NCBI Taxonomy" id="2992112"/>
    <lineage>
        <taxon>Bacteria</taxon>
        <taxon>Pseudomonadati</taxon>
        <taxon>Bacteroidota</taxon>
        <taxon>Bacteroidia</taxon>
        <taxon>Marinilabiliales</taxon>
        <taxon>Marinilabiliaceae</taxon>
        <taxon>Plebeiibacterium</taxon>
    </lineage>
</organism>